<dbReference type="RefSeq" id="WP_195128956.1">
    <property type="nucleotide sequence ID" value="NZ_JADLQX010000005.1"/>
</dbReference>
<organism evidence="2 3">
    <name type="scientific">Nocardia amamiensis</name>
    <dbReference type="NCBI Taxonomy" id="404578"/>
    <lineage>
        <taxon>Bacteria</taxon>
        <taxon>Bacillati</taxon>
        <taxon>Actinomycetota</taxon>
        <taxon>Actinomycetes</taxon>
        <taxon>Mycobacteriales</taxon>
        <taxon>Nocardiaceae</taxon>
        <taxon>Nocardia</taxon>
    </lineage>
</organism>
<dbReference type="InterPro" id="IPR010982">
    <property type="entry name" value="Lambda_DNA-bd_dom_sf"/>
</dbReference>
<gene>
    <name evidence="2" type="ORF">IU459_08610</name>
</gene>
<protein>
    <submittedName>
        <fullName evidence="2">Helix-turn-helix transcriptional regulator</fullName>
    </submittedName>
</protein>
<comment type="caution">
    <text evidence="2">The sequence shown here is derived from an EMBL/GenBank/DDBJ whole genome shotgun (WGS) entry which is preliminary data.</text>
</comment>
<dbReference type="SUPFAM" id="SSF47413">
    <property type="entry name" value="lambda repressor-like DNA-binding domains"/>
    <property type="match status" value="1"/>
</dbReference>
<proteinExistence type="predicted"/>
<keyword evidence="3" id="KW-1185">Reference proteome</keyword>
<dbReference type="InterPro" id="IPR019546">
    <property type="entry name" value="TAT_signal_bac_arc"/>
</dbReference>
<name>A0ABS0CN31_9NOCA</name>
<evidence type="ECO:0000313" key="2">
    <source>
        <dbReference type="EMBL" id="MBF6297605.1"/>
    </source>
</evidence>
<sequence length="448" mass="49039">MTDSPFTAVWESPRFRQLLASGKPGSALALVRKQMGLSQADFAELLHWDRTHAGRVERGEVGTIFDVRELIRAADALGIPRSALMPLLLGSADAGTIDRGGCEGVDDVDRRQFVQVATVAVAATGAATDLPWSDPIRVGTGHIAYLRKMTQQLWEHDNLYSGGRIADSVIQQYRLVRRLVDHGEYGSRLGAELIDAACRLAGFAGWVTEDSGRVEVARHFYTEAVLLAEQSGKEDLLEDAIANMSFLATKRPASREPVHLARRASELARRIPSARLNALRIAREAVAHAAVGESREFEQAMIRAWREADRGLDDPDDPIWLHFVTPDEIRSIEARGRSYLGQHSRAATIYREATSSGGTMPLRDKASYRAYFAASLAGLGDINTAITEGHRALSMLEGPVSSPRLVEELRPVRVGASRLRGDDAEHFRHRFDALCGAATGHGGSFRST</sequence>
<dbReference type="PROSITE" id="PS50943">
    <property type="entry name" value="HTH_CROC1"/>
    <property type="match status" value="1"/>
</dbReference>
<dbReference type="Gene3D" id="1.10.260.40">
    <property type="entry name" value="lambda repressor-like DNA-binding domains"/>
    <property type="match status" value="1"/>
</dbReference>
<dbReference type="Proteomes" id="UP000702209">
    <property type="component" value="Unassembled WGS sequence"/>
</dbReference>
<dbReference type="InterPro" id="IPR001387">
    <property type="entry name" value="Cro/C1-type_HTH"/>
</dbReference>
<feature type="domain" description="HTH cro/C1-type" evidence="1">
    <location>
        <begin position="28"/>
        <end position="84"/>
    </location>
</feature>
<evidence type="ECO:0000259" key="1">
    <source>
        <dbReference type="PROSITE" id="PS50943"/>
    </source>
</evidence>
<dbReference type="NCBIfam" id="TIGR01409">
    <property type="entry name" value="TAT_signal_seq"/>
    <property type="match status" value="1"/>
</dbReference>
<dbReference type="EMBL" id="JADLQX010000005">
    <property type="protein sequence ID" value="MBF6297605.1"/>
    <property type="molecule type" value="Genomic_DNA"/>
</dbReference>
<dbReference type="Pfam" id="PF01381">
    <property type="entry name" value="HTH_3"/>
    <property type="match status" value="1"/>
</dbReference>
<reference evidence="2 3" key="1">
    <citation type="submission" date="2020-10" db="EMBL/GenBank/DDBJ databases">
        <title>Identification of Nocardia species via Next-generation sequencing and recognition of intraspecies genetic diversity.</title>
        <authorList>
            <person name="Li P."/>
            <person name="Li P."/>
            <person name="Lu B."/>
        </authorList>
    </citation>
    <scope>NUCLEOTIDE SEQUENCE [LARGE SCALE GENOMIC DNA]</scope>
    <source>
        <strain evidence="2 3">BJ06-0157</strain>
    </source>
</reference>
<accession>A0ABS0CN31</accession>
<dbReference type="SMART" id="SM00530">
    <property type="entry name" value="HTH_XRE"/>
    <property type="match status" value="1"/>
</dbReference>
<evidence type="ECO:0000313" key="3">
    <source>
        <dbReference type="Proteomes" id="UP000702209"/>
    </source>
</evidence>
<dbReference type="CDD" id="cd00093">
    <property type="entry name" value="HTH_XRE"/>
    <property type="match status" value="1"/>
</dbReference>